<evidence type="ECO:0000256" key="3">
    <source>
        <dbReference type="ARBA" id="ARBA00023002"/>
    </source>
</evidence>
<keyword evidence="3" id="KW-0560">Oxidoreductase</keyword>
<name>A0A0W8G4F7_9ZZZZ</name>
<feature type="domain" description="Thioredoxin" evidence="5">
    <location>
        <begin position="16"/>
        <end position="175"/>
    </location>
</feature>
<dbReference type="GO" id="GO:0033554">
    <property type="term" value="P:cellular response to stress"/>
    <property type="evidence" value="ECO:0007669"/>
    <property type="project" value="TreeGrafter"/>
</dbReference>
<dbReference type="AlphaFoldDB" id="A0A0W8G4F7"/>
<keyword evidence="1" id="KW-0575">Peroxidase</keyword>
<gene>
    <name evidence="6" type="ORF">ASZ90_002077</name>
</gene>
<dbReference type="InterPro" id="IPR013766">
    <property type="entry name" value="Thioredoxin_domain"/>
</dbReference>
<dbReference type="Gene3D" id="3.40.30.10">
    <property type="entry name" value="Glutaredoxin"/>
    <property type="match status" value="1"/>
</dbReference>
<dbReference type="Pfam" id="PF10417">
    <property type="entry name" value="1-cysPrx_C"/>
    <property type="match status" value="1"/>
</dbReference>
<dbReference type="PANTHER" id="PTHR10681:SF121">
    <property type="entry name" value="ALKYL HYDROPEROXIDE REDUCTASE C"/>
    <property type="match status" value="1"/>
</dbReference>
<dbReference type="GO" id="GO:0005829">
    <property type="term" value="C:cytosol"/>
    <property type="evidence" value="ECO:0007669"/>
    <property type="project" value="TreeGrafter"/>
</dbReference>
<dbReference type="InterPro" id="IPR019479">
    <property type="entry name" value="Peroxiredoxin_C"/>
</dbReference>
<evidence type="ECO:0000313" key="6">
    <source>
        <dbReference type="EMBL" id="KUG28056.1"/>
    </source>
</evidence>
<accession>A0A0W8G4F7</accession>
<protein>
    <submittedName>
        <fullName evidence="6">Alkyl hydroperoxide reductase protein c</fullName>
    </submittedName>
</protein>
<evidence type="ECO:0000259" key="5">
    <source>
        <dbReference type="PROSITE" id="PS51352"/>
    </source>
</evidence>
<dbReference type="GO" id="GO:0045454">
    <property type="term" value="P:cell redox homeostasis"/>
    <property type="evidence" value="ECO:0007669"/>
    <property type="project" value="TreeGrafter"/>
</dbReference>
<dbReference type="CDD" id="cd03015">
    <property type="entry name" value="PRX_Typ2cys"/>
    <property type="match status" value="1"/>
</dbReference>
<proteinExistence type="predicted"/>
<dbReference type="GO" id="GO:0042744">
    <property type="term" value="P:hydrogen peroxide catabolic process"/>
    <property type="evidence" value="ECO:0007669"/>
    <property type="project" value="TreeGrafter"/>
</dbReference>
<dbReference type="InterPro" id="IPR000866">
    <property type="entry name" value="AhpC/TSA"/>
</dbReference>
<keyword evidence="2" id="KW-0049">Antioxidant</keyword>
<dbReference type="PROSITE" id="PS51352">
    <property type="entry name" value="THIOREDOXIN_2"/>
    <property type="match status" value="1"/>
</dbReference>
<evidence type="ECO:0000256" key="2">
    <source>
        <dbReference type="ARBA" id="ARBA00022862"/>
    </source>
</evidence>
<evidence type="ECO:0000256" key="4">
    <source>
        <dbReference type="ARBA" id="ARBA00023284"/>
    </source>
</evidence>
<dbReference type="Pfam" id="PF00578">
    <property type="entry name" value="AhpC-TSA"/>
    <property type="match status" value="1"/>
</dbReference>
<dbReference type="PIRSF" id="PIRSF000239">
    <property type="entry name" value="AHPC"/>
    <property type="match status" value="1"/>
</dbReference>
<dbReference type="InterPro" id="IPR036249">
    <property type="entry name" value="Thioredoxin-like_sf"/>
</dbReference>
<dbReference type="EMBL" id="LNQE01000262">
    <property type="protein sequence ID" value="KUG28056.1"/>
    <property type="molecule type" value="Genomic_DNA"/>
</dbReference>
<reference evidence="6" key="1">
    <citation type="journal article" date="2015" name="Proc. Natl. Acad. Sci. U.S.A.">
        <title>Networks of energetic and metabolic interactions define dynamics in microbial communities.</title>
        <authorList>
            <person name="Embree M."/>
            <person name="Liu J.K."/>
            <person name="Al-Bassam M.M."/>
            <person name="Zengler K."/>
        </authorList>
    </citation>
    <scope>NUCLEOTIDE SEQUENCE</scope>
</reference>
<evidence type="ECO:0000256" key="1">
    <source>
        <dbReference type="ARBA" id="ARBA00022559"/>
    </source>
</evidence>
<dbReference type="InterPro" id="IPR024706">
    <property type="entry name" value="Peroxiredoxin_AhpC-typ"/>
</dbReference>
<dbReference type="GO" id="GO:0008379">
    <property type="term" value="F:thioredoxin peroxidase activity"/>
    <property type="evidence" value="ECO:0007669"/>
    <property type="project" value="TreeGrafter"/>
</dbReference>
<comment type="caution">
    <text evidence="6">The sequence shown here is derived from an EMBL/GenBank/DDBJ whole genome shotgun (WGS) entry which is preliminary data.</text>
</comment>
<sequence>MHEHCDDECCVEMEQALLGAEVDDFLLKVYDPTEGAFGEISLESLVEAEKWTILFFYPADFTFVCPTELADLAARHEELAGLGCEVISVSTDTEYAHLAWRGSERLLENVRFKMGADPTGELSRYFGVYDPDTGLALRGTFVISPEGILVSSEVNYYNVGRNADELVRKIKANVYLREHPAEACPAKWEPGKKTLTPSEALVGKVYESLAE</sequence>
<dbReference type="PANTHER" id="PTHR10681">
    <property type="entry name" value="THIOREDOXIN PEROXIDASE"/>
    <property type="match status" value="1"/>
</dbReference>
<dbReference type="SUPFAM" id="SSF52833">
    <property type="entry name" value="Thioredoxin-like"/>
    <property type="match status" value="1"/>
</dbReference>
<keyword evidence="4" id="KW-0676">Redox-active center</keyword>
<dbReference type="InterPro" id="IPR050217">
    <property type="entry name" value="Peroxiredoxin"/>
</dbReference>
<dbReference type="GO" id="GO:0006979">
    <property type="term" value="P:response to oxidative stress"/>
    <property type="evidence" value="ECO:0007669"/>
    <property type="project" value="TreeGrafter"/>
</dbReference>
<organism evidence="6">
    <name type="scientific">hydrocarbon metagenome</name>
    <dbReference type="NCBI Taxonomy" id="938273"/>
    <lineage>
        <taxon>unclassified sequences</taxon>
        <taxon>metagenomes</taxon>
        <taxon>ecological metagenomes</taxon>
    </lineage>
</organism>